<evidence type="ECO:0000313" key="14">
    <source>
        <dbReference type="Proteomes" id="UP001529510"/>
    </source>
</evidence>
<feature type="compositionally biased region" description="Polar residues" evidence="10">
    <location>
        <begin position="1876"/>
        <end position="1885"/>
    </location>
</feature>
<feature type="compositionally biased region" description="Basic and acidic residues" evidence="10">
    <location>
        <begin position="1895"/>
        <end position="1908"/>
    </location>
</feature>
<dbReference type="CDD" id="cd09274">
    <property type="entry name" value="RNase_HI_RT_Ty3"/>
    <property type="match status" value="1"/>
</dbReference>
<dbReference type="Gene3D" id="3.10.10.10">
    <property type="entry name" value="HIV Type 1 Reverse Transcriptase, subunit A, domain 1"/>
    <property type="match status" value="1"/>
</dbReference>
<dbReference type="SUPFAM" id="SSF56672">
    <property type="entry name" value="DNA/RNA polymerases"/>
    <property type="match status" value="1"/>
</dbReference>
<evidence type="ECO:0000256" key="5">
    <source>
        <dbReference type="ARBA" id="ARBA00022722"/>
    </source>
</evidence>
<dbReference type="Proteomes" id="UP001529510">
    <property type="component" value="Unassembled WGS sequence"/>
</dbReference>
<evidence type="ECO:0000256" key="4">
    <source>
        <dbReference type="ARBA" id="ARBA00022695"/>
    </source>
</evidence>
<evidence type="ECO:0000256" key="1">
    <source>
        <dbReference type="ARBA" id="ARBA00010879"/>
    </source>
</evidence>
<evidence type="ECO:0000313" key="13">
    <source>
        <dbReference type="EMBL" id="KAL0173802.1"/>
    </source>
</evidence>
<dbReference type="CDD" id="cd01647">
    <property type="entry name" value="RT_LTR"/>
    <property type="match status" value="1"/>
</dbReference>
<feature type="compositionally biased region" description="Basic and acidic residues" evidence="10">
    <location>
        <begin position="429"/>
        <end position="450"/>
    </location>
</feature>
<keyword evidence="8" id="KW-0695">RNA-directed DNA polymerase</keyword>
<feature type="compositionally biased region" description="Basic and acidic residues" evidence="10">
    <location>
        <begin position="1855"/>
        <end position="1866"/>
    </location>
</feature>
<dbReference type="Gene3D" id="3.30.70.270">
    <property type="match status" value="2"/>
</dbReference>
<dbReference type="GO" id="GO:0004523">
    <property type="term" value="F:RNA-DNA hybrid ribonuclease activity"/>
    <property type="evidence" value="ECO:0007669"/>
    <property type="project" value="UniProtKB-EC"/>
</dbReference>
<comment type="similarity">
    <text evidence="1">Belongs to the beta type-B retroviral polymerase family. HERV class-II K(HML-2) pol subfamily.</text>
</comment>
<evidence type="ECO:0000256" key="6">
    <source>
        <dbReference type="ARBA" id="ARBA00022759"/>
    </source>
</evidence>
<feature type="compositionally biased region" description="Basic and acidic residues" evidence="10">
    <location>
        <begin position="1981"/>
        <end position="1993"/>
    </location>
</feature>
<feature type="region of interest" description="Disordered" evidence="10">
    <location>
        <begin position="1855"/>
        <end position="1908"/>
    </location>
</feature>
<keyword evidence="7" id="KW-0378">Hydrolase</keyword>
<dbReference type="Gene3D" id="3.30.420.10">
    <property type="entry name" value="Ribonuclease H-like superfamily/Ribonuclease H"/>
    <property type="match status" value="1"/>
</dbReference>
<dbReference type="Pfam" id="PF00665">
    <property type="entry name" value="rve"/>
    <property type="match status" value="1"/>
</dbReference>
<evidence type="ECO:0000259" key="11">
    <source>
        <dbReference type="PROSITE" id="PS50878"/>
    </source>
</evidence>
<dbReference type="InterPro" id="IPR050951">
    <property type="entry name" value="Retrovirus_Pol_polyprotein"/>
</dbReference>
<dbReference type="InterPro" id="IPR036397">
    <property type="entry name" value="RNaseH_sf"/>
</dbReference>
<evidence type="ECO:0000256" key="7">
    <source>
        <dbReference type="ARBA" id="ARBA00022801"/>
    </source>
</evidence>
<comment type="caution">
    <text evidence="13">The sequence shown here is derived from an EMBL/GenBank/DDBJ whole genome shotgun (WGS) entry which is preliminary data.</text>
</comment>
<reference evidence="13 14" key="1">
    <citation type="submission" date="2024-05" db="EMBL/GenBank/DDBJ databases">
        <title>Genome sequencing and assembly of Indian major carp, Cirrhinus mrigala (Hamilton, 1822).</title>
        <authorList>
            <person name="Mohindra V."/>
            <person name="Chowdhury L.M."/>
            <person name="Lal K."/>
            <person name="Jena J.K."/>
        </authorList>
    </citation>
    <scope>NUCLEOTIDE SEQUENCE [LARGE SCALE GENOMIC DNA]</scope>
    <source>
        <strain evidence="13">CM1030</strain>
        <tissue evidence="13">Blood</tissue>
    </source>
</reference>
<feature type="region of interest" description="Disordered" evidence="10">
    <location>
        <begin position="408"/>
        <end position="450"/>
    </location>
</feature>
<keyword evidence="6" id="KW-0255">Endonuclease</keyword>
<dbReference type="GO" id="GO:0003964">
    <property type="term" value="F:RNA-directed DNA polymerase activity"/>
    <property type="evidence" value="ECO:0007669"/>
    <property type="project" value="UniProtKB-KW"/>
</dbReference>
<accession>A0ABD0PJ02</accession>
<keyword evidence="5" id="KW-0540">Nuclease</keyword>
<keyword evidence="14" id="KW-1185">Reference proteome</keyword>
<dbReference type="Pfam" id="PF00078">
    <property type="entry name" value="RVT_1"/>
    <property type="match status" value="1"/>
</dbReference>
<organism evidence="13 14">
    <name type="scientific">Cirrhinus mrigala</name>
    <name type="common">Mrigala</name>
    <dbReference type="NCBI Taxonomy" id="683832"/>
    <lineage>
        <taxon>Eukaryota</taxon>
        <taxon>Metazoa</taxon>
        <taxon>Chordata</taxon>
        <taxon>Craniata</taxon>
        <taxon>Vertebrata</taxon>
        <taxon>Euteleostomi</taxon>
        <taxon>Actinopterygii</taxon>
        <taxon>Neopterygii</taxon>
        <taxon>Teleostei</taxon>
        <taxon>Ostariophysi</taxon>
        <taxon>Cypriniformes</taxon>
        <taxon>Cyprinidae</taxon>
        <taxon>Labeoninae</taxon>
        <taxon>Labeonini</taxon>
        <taxon>Cirrhinus</taxon>
    </lineage>
</organism>
<dbReference type="InterPro" id="IPR041588">
    <property type="entry name" value="Integrase_H2C2"/>
</dbReference>
<feature type="non-terminal residue" evidence="13">
    <location>
        <position position="1"/>
    </location>
</feature>
<sequence length="2011" mass="227405">LVWDIRKRLLTLSAGELLQVARAVVPVSSEGDEEGCYDYINSFMYSKQLLDTEDEGMVQLLILKDAIDEVVKCRDDEVSMSNVKGDSELHTEQGWGKLDDRVDFIEDSVITQTAPENTTDTHKQSHYTFNVARAVSPRDIAELDSGSIAPAMSNTPDTASTELLKVLASYEEISKKLIQCLPTHAVPPQTQLTQSSGLLQQPDRKPPSELASQSAREGMVSLRELSYLPRREFKVQGGQIGDQSSDISYNNVCRQIDDGIKEGFPDSEIVRGVLRIMKPGIFKEMLINKDDMTVTELKGFLQTHLREKNSTELFQELMCTKQDENETPQQFLYRVIGLKQRILLTSRLADTNIKYSTATVQDVFLYTVYQGFGHKHTDIRRELKPLLTNSGVIDEMILRHVMKITSEENERMKRLGSSRRQTVTNAHSTKSESVESKSKQTKPDPLRELTTKVEELTRLDTIKTRLFKTTKETGKLHSGTGEGHLVAGSGDKSQPESEVNNDKTRPSSPSTPVMRSTLSHCNQVAQLLPQSPRVPKARAVASLIGKKALVQSYLNGLAVTTLLDSGSQVSIVSRAWKDEYLPDLSIHSVSEILGEEELKVIAANGSLIPYEGWVAITVNLPGNLDPNLSISVPFLISSYPMDKPLIGFNVLEVLICDKPERLVPILANLLSNAISVPKETAEALVNFIQTAKPFTQQIRIRTGAKDIVLPAGQVSWVRCRVPPNMDVSTRLMLFETDEDILSPGQWDTGPGLFEIQNPTKPYVTIPIGNNTNHDITIPRKTALGILQRVENVVEADILDRSQPAAIISQVTTTQDSNSDSPLWDPPVSLDHLEEEQQEAAGKMLHEESNAFARDGNDLGCIPNLQMVINLNDDIPVQRAYTSIPKPLFKEVKEYIQDLLVKGWIVKSKSAYSAPVVCVRKKDGTLRLCIDYRLLNQKTVPDRHPLPRIRDLIDTLGGYSMFSILDQGKAYHQGFMAEGSRHLTAFITPWGLYEWVRIPFGLSNAPAAFQRSMEEMLGSLRDECCIPYLDDLLCYSRSFSDHVDVIRKVLRALQHHGVKLRAEKCEMFQKEVRYVGRLVSAEGVRIDPKDLEAVMALKTKTPQTVGDLRRVLGFLSYYRSYIQDFAKIAKQLYELLQVKSSMPQPLPHHHKSKGPQLPSKTPILWTGEHQSTLERLVSMLTKPPVLAYPNFEEPFVLHTDASEKGLGAILYQRQDGKMRVIGYGSRTLTPAEKNYRLHSGKLEFLALKWAVCEKFRDYLFYAPHFTIYTDNNPLTYVMSTAKLNAVGHRWVGELSEFHFNIRYRPGKNNIDADTLSRIPLDIDSYVATCTEELSQEVLHATWEGGRAAQKKDVAWIAALYTSSADVIPQPHSLLPEISHEELAKAQREDPGIGEIMRLKEANNVLTDEVRSSVSGLTRKLLHKWNQLHVENGVLYHQTSERKQLVLPTKYRPVALKHLHDNMGHVGTERMLHLARERFYWPHMKRCIDEYVTRKCSCIKQKKPTTHVRAPMGGLTSTSPLDLVCIDYLHLEKSKGGYEYILVVIDHFTRFAQAYPTKNKSGQTAAERIYNDYIPRLGYPNRLHHDQGREFENNLFRTLGRLSGVGHSRTSPYHPQCNPAERFNRTLLQMLRTLTDREKERWKEHLPQMIHAYNCTRHESTGYSPHYLLYGQHPRLPVDLLFGLLGNNKSVTHKGYVDKWSKRMTEAYKIANKSSLSSSAKNKAYYDQKVGGVVLKPGDRVLVRNMGERGGPGKLRSYWEKRIYVVKESISDNPVYVIHPEGDPNARDRTIHRNLLLLVNDLPVENSAQPADSVVTPRQRQKQPQQRVNSADKDGISDTDEEDEWIGGYWLRTPVVRKENDQVGHDRSAASGREQSMVPKSSPTTVPGRTPKKLTMTHKEGPDTLLMRETEPMDAYLPDGRETPVRDYIHTGETNLPKREHGKKNPEKEDKQSSTDREVEVVGEESQTSEQLENIYLSQLEETNGHEEQVQEERQSSPSTMTWPAGETHREVR</sequence>
<gene>
    <name evidence="13" type="ORF">M9458_029770</name>
</gene>
<proteinExistence type="inferred from homology"/>
<evidence type="ECO:0000259" key="12">
    <source>
        <dbReference type="PROSITE" id="PS50994"/>
    </source>
</evidence>
<feature type="compositionally biased region" description="Polar residues" evidence="10">
    <location>
        <begin position="418"/>
        <end position="427"/>
    </location>
</feature>
<dbReference type="InterPro" id="IPR043128">
    <property type="entry name" value="Rev_trsase/Diguanyl_cyclase"/>
</dbReference>
<feature type="domain" description="Integrase catalytic" evidence="12">
    <location>
        <begin position="1514"/>
        <end position="1671"/>
    </location>
</feature>
<dbReference type="InterPro" id="IPR001584">
    <property type="entry name" value="Integrase_cat-core"/>
</dbReference>
<dbReference type="FunFam" id="1.10.340.70:FF:000001">
    <property type="entry name" value="Retrovirus-related Pol polyprotein from transposon gypsy-like Protein"/>
    <property type="match status" value="1"/>
</dbReference>
<feature type="non-terminal residue" evidence="13">
    <location>
        <position position="2011"/>
    </location>
</feature>
<dbReference type="EC" id="3.1.26.4" evidence="2"/>
<feature type="compositionally biased region" description="Polar residues" evidence="10">
    <location>
        <begin position="506"/>
        <end position="515"/>
    </location>
</feature>
<protein>
    <recommendedName>
        <fullName evidence="9">Gypsy retrotransposon integrase-like protein 1</fullName>
        <ecNumber evidence="2">3.1.26.4</ecNumber>
    </recommendedName>
</protein>
<feature type="region of interest" description="Disordered" evidence="10">
    <location>
        <begin position="1807"/>
        <end position="1839"/>
    </location>
</feature>
<dbReference type="InterPro" id="IPR041373">
    <property type="entry name" value="RT_RNaseH"/>
</dbReference>
<feature type="region of interest" description="Disordered" evidence="10">
    <location>
        <begin position="472"/>
        <end position="515"/>
    </location>
</feature>
<evidence type="ECO:0000256" key="9">
    <source>
        <dbReference type="ARBA" id="ARBA00039658"/>
    </source>
</evidence>
<keyword evidence="3" id="KW-0808">Transferase</keyword>
<dbReference type="InterPro" id="IPR012337">
    <property type="entry name" value="RNaseH-like_sf"/>
</dbReference>
<dbReference type="FunFam" id="3.30.420.10:FF:000032">
    <property type="entry name" value="Retrovirus-related Pol polyprotein from transposon 297-like Protein"/>
    <property type="match status" value="1"/>
</dbReference>
<dbReference type="FunFam" id="3.10.20.370:FF:000001">
    <property type="entry name" value="Retrovirus-related Pol polyprotein from transposon 17.6-like protein"/>
    <property type="match status" value="1"/>
</dbReference>
<dbReference type="Pfam" id="PF17917">
    <property type="entry name" value="RT_RNaseH"/>
    <property type="match status" value="1"/>
</dbReference>
<keyword evidence="4" id="KW-0548">Nucleotidyltransferase</keyword>
<feature type="compositionally biased region" description="Basic and acidic residues" evidence="10">
    <location>
        <begin position="1930"/>
        <end position="1958"/>
    </location>
</feature>
<dbReference type="Pfam" id="PF17921">
    <property type="entry name" value="Integrase_H2C2"/>
    <property type="match status" value="1"/>
</dbReference>
<dbReference type="EMBL" id="JAMKFB020000015">
    <property type="protein sequence ID" value="KAL0173802.1"/>
    <property type="molecule type" value="Genomic_DNA"/>
</dbReference>
<dbReference type="PANTHER" id="PTHR37984:SF15">
    <property type="entry name" value="INTEGRASE CATALYTIC DOMAIN-CONTAINING PROTEIN"/>
    <property type="match status" value="1"/>
</dbReference>
<dbReference type="InterPro" id="IPR043502">
    <property type="entry name" value="DNA/RNA_pol_sf"/>
</dbReference>
<feature type="compositionally biased region" description="Polar residues" evidence="10">
    <location>
        <begin position="1963"/>
        <end position="1980"/>
    </location>
</feature>
<dbReference type="PANTHER" id="PTHR37984">
    <property type="entry name" value="PROTEIN CBG26694"/>
    <property type="match status" value="1"/>
</dbReference>
<evidence type="ECO:0000256" key="2">
    <source>
        <dbReference type="ARBA" id="ARBA00012180"/>
    </source>
</evidence>
<dbReference type="SUPFAM" id="SSF53098">
    <property type="entry name" value="Ribonuclease H-like"/>
    <property type="match status" value="1"/>
</dbReference>
<dbReference type="PROSITE" id="PS50878">
    <property type="entry name" value="RT_POL"/>
    <property type="match status" value="1"/>
</dbReference>
<evidence type="ECO:0000256" key="3">
    <source>
        <dbReference type="ARBA" id="ARBA00022679"/>
    </source>
</evidence>
<evidence type="ECO:0000256" key="8">
    <source>
        <dbReference type="ARBA" id="ARBA00022918"/>
    </source>
</evidence>
<dbReference type="Gene3D" id="1.10.340.70">
    <property type="match status" value="1"/>
</dbReference>
<name>A0ABD0PJ02_CIRMR</name>
<feature type="region of interest" description="Disordered" evidence="10">
    <location>
        <begin position="1930"/>
        <end position="2011"/>
    </location>
</feature>
<feature type="domain" description="Reverse transcriptase" evidence="11">
    <location>
        <begin position="899"/>
        <end position="1078"/>
    </location>
</feature>
<evidence type="ECO:0000256" key="10">
    <source>
        <dbReference type="SAM" id="MobiDB-lite"/>
    </source>
</evidence>
<dbReference type="PROSITE" id="PS50994">
    <property type="entry name" value="INTEGRASE"/>
    <property type="match status" value="1"/>
</dbReference>
<dbReference type="InterPro" id="IPR000477">
    <property type="entry name" value="RT_dom"/>
</dbReference>
<feature type="region of interest" description="Disordered" evidence="10">
    <location>
        <begin position="193"/>
        <end position="216"/>
    </location>
</feature>